<dbReference type="AlphaFoldDB" id="J4W5D6"/>
<evidence type="ECO:0008006" key="3">
    <source>
        <dbReference type="Google" id="ProtNLM"/>
    </source>
</evidence>
<name>J4W5D6_9FIRM</name>
<protein>
    <recommendedName>
        <fullName evidence="3">Phage protein</fullName>
    </recommendedName>
</protein>
<evidence type="ECO:0000313" key="2">
    <source>
        <dbReference type="Proteomes" id="UP000005244"/>
    </source>
</evidence>
<dbReference type="RefSeq" id="WP_009531426.1">
    <property type="nucleotide sequence ID" value="NZ_ALNK01000028.1"/>
</dbReference>
<dbReference type="Proteomes" id="UP000005244">
    <property type="component" value="Unassembled WGS sequence"/>
</dbReference>
<comment type="caution">
    <text evidence="1">The sequence shown here is derived from an EMBL/GenBank/DDBJ whole genome shotgun (WGS) entry which is preliminary data.</text>
</comment>
<reference evidence="1 2" key="1">
    <citation type="submission" date="2012-07" db="EMBL/GenBank/DDBJ databases">
        <authorList>
            <person name="Durkin A.S."/>
            <person name="McCorrison J."/>
            <person name="Torralba M."/>
            <person name="Gillis M."/>
            <person name="Methe B."/>
            <person name="Sutton G."/>
            <person name="Nelson K.E."/>
        </authorList>
    </citation>
    <scope>NUCLEOTIDE SEQUENCE [LARGE SCALE GENOMIC DNA]</scope>
    <source>
        <strain evidence="1 2">OBRC8</strain>
    </source>
</reference>
<dbReference type="EMBL" id="ALNK01000028">
    <property type="protein sequence ID" value="EJU21186.1"/>
    <property type="molecule type" value="Genomic_DNA"/>
</dbReference>
<gene>
    <name evidence="1" type="ORF">HMPREF1143_1976</name>
</gene>
<proteinExistence type="predicted"/>
<evidence type="ECO:0000313" key="1">
    <source>
        <dbReference type="EMBL" id="EJU21186.1"/>
    </source>
</evidence>
<dbReference type="InterPro" id="IPR049254">
    <property type="entry name" value="Phage_tail_terminator"/>
</dbReference>
<organism evidence="1 2">
    <name type="scientific">Peptoanaerobacter stomatis</name>
    <dbReference type="NCBI Taxonomy" id="796937"/>
    <lineage>
        <taxon>Bacteria</taxon>
        <taxon>Bacillati</taxon>
        <taxon>Bacillota</taxon>
        <taxon>Clostridia</taxon>
        <taxon>Peptostreptococcales</taxon>
        <taxon>Filifactoraceae</taxon>
        <taxon>Peptoanaerobacter</taxon>
    </lineage>
</organism>
<sequence length="142" mass="17301">MLDIDRIISEVLKQNFKDVHIYNERAESMKLPAFLIKTVQSSFDKKVGNMYKNELFYQIVYIEDEDTSYITDYEKYKNIAFKLFDIFEFVDVKKGKLKGYDMNYRIQDNTLMFFVTFKVRYYRDNKQDLMQKLKLRENKKGE</sequence>
<accession>J4W5D6</accession>
<keyword evidence="2" id="KW-1185">Reference proteome</keyword>
<dbReference type="Pfam" id="PF20765">
    <property type="entry name" value="Phage_tail_terminator_8"/>
    <property type="match status" value="1"/>
</dbReference>